<dbReference type="FunFam" id="3.40.50.720:FF:000009">
    <property type="entry name" value="Fatty oxidation complex, alpha subunit"/>
    <property type="match status" value="1"/>
</dbReference>
<dbReference type="PANTHER" id="PTHR43612:SF3">
    <property type="entry name" value="TRIFUNCTIONAL ENZYME SUBUNIT ALPHA, MITOCHONDRIAL"/>
    <property type="match status" value="1"/>
</dbReference>
<name>A0A8S0FP38_ECOLX</name>
<dbReference type="EMBL" id="AP022360">
    <property type="protein sequence ID" value="BBU82233.1"/>
    <property type="molecule type" value="Genomic_DNA"/>
</dbReference>
<reference evidence="4 5" key="1">
    <citation type="submission" date="2020-01" db="EMBL/GenBank/DDBJ databases">
        <title>Dynamics of blaIMP-6 dissemination in carbapenem resistant Enterobacteriacea isolated from regional surveillance in Osaka, Japan.</title>
        <authorList>
            <person name="Abe R."/>
            <person name="Akeda Y."/>
            <person name="Sugawara Y."/>
            <person name="Yamamoto N."/>
            <person name="Tomono K."/>
            <person name="Takeuchi D."/>
            <person name="Kawahara R."/>
            <person name="Hamada S."/>
        </authorList>
    </citation>
    <scope>NUCLEOTIDE SEQUENCE [LARGE SCALE GENOMIC DNA]</scope>
    <source>
        <strain evidence="4 5">E300</strain>
    </source>
</reference>
<dbReference type="GO" id="GO:0016509">
    <property type="term" value="F:long-chain (3S)-3-hydroxyacyl-CoA dehydrogenase (NAD+) activity"/>
    <property type="evidence" value="ECO:0007669"/>
    <property type="project" value="TreeGrafter"/>
</dbReference>
<gene>
    <name evidence="4" type="ORF">EIMP300_36330</name>
</gene>
<evidence type="ECO:0000256" key="1">
    <source>
        <dbReference type="ARBA" id="ARBA00023002"/>
    </source>
</evidence>
<dbReference type="PANTHER" id="PTHR43612">
    <property type="entry name" value="TRIFUNCTIONAL ENZYME SUBUNIT ALPHA"/>
    <property type="match status" value="1"/>
</dbReference>
<dbReference type="GO" id="GO:0070403">
    <property type="term" value="F:NAD+ binding"/>
    <property type="evidence" value="ECO:0007669"/>
    <property type="project" value="InterPro"/>
</dbReference>
<dbReference type="Proteomes" id="UP000467488">
    <property type="component" value="Chromosome"/>
</dbReference>
<evidence type="ECO:0000313" key="4">
    <source>
        <dbReference type="EMBL" id="BBU82233.1"/>
    </source>
</evidence>
<organism evidence="4 5">
    <name type="scientific">Escherichia coli</name>
    <dbReference type="NCBI Taxonomy" id="562"/>
    <lineage>
        <taxon>Bacteria</taxon>
        <taxon>Pseudomonadati</taxon>
        <taxon>Pseudomonadota</taxon>
        <taxon>Gammaproteobacteria</taxon>
        <taxon>Enterobacterales</taxon>
        <taxon>Enterobacteriaceae</taxon>
        <taxon>Escherichia</taxon>
    </lineage>
</organism>
<evidence type="ECO:0000256" key="2">
    <source>
        <dbReference type="ARBA" id="ARBA00023027"/>
    </source>
</evidence>
<keyword evidence="1" id="KW-0560">Oxidoreductase</keyword>
<sequence>MVRGGLMGGGIAYVTACKAGLPVRIKDINPQGINHALKFSWDQLEGKVRRRHLKASERDKQLALISGTTDYCGFAHRDLIIEAVFENLELKQQMVAEVEQNCATHTIFASNTSSLPIGDIAAHATRPEQVIGLHFFSPVEKMPLVEIIPHASTSAQTIATTVKLAKC</sequence>
<dbReference type="InterPro" id="IPR036291">
    <property type="entry name" value="NAD(P)-bd_dom_sf"/>
</dbReference>
<dbReference type="Gene3D" id="3.40.50.720">
    <property type="entry name" value="NAD(P)-binding Rossmann-like Domain"/>
    <property type="match status" value="1"/>
</dbReference>
<dbReference type="Pfam" id="PF02737">
    <property type="entry name" value="3HCDH_N"/>
    <property type="match status" value="1"/>
</dbReference>
<dbReference type="AlphaFoldDB" id="A0A8S0FP38"/>
<evidence type="ECO:0000313" key="5">
    <source>
        <dbReference type="Proteomes" id="UP000467488"/>
    </source>
</evidence>
<evidence type="ECO:0000259" key="3">
    <source>
        <dbReference type="Pfam" id="PF02737"/>
    </source>
</evidence>
<accession>A0A8S0FP38</accession>
<dbReference type="GO" id="GO:0004300">
    <property type="term" value="F:enoyl-CoA hydratase activity"/>
    <property type="evidence" value="ECO:0007669"/>
    <property type="project" value="TreeGrafter"/>
</dbReference>
<keyword evidence="2" id="KW-0520">NAD</keyword>
<dbReference type="GO" id="GO:0006635">
    <property type="term" value="P:fatty acid beta-oxidation"/>
    <property type="evidence" value="ECO:0007669"/>
    <property type="project" value="TreeGrafter"/>
</dbReference>
<dbReference type="SUPFAM" id="SSF51735">
    <property type="entry name" value="NAD(P)-binding Rossmann-fold domains"/>
    <property type="match status" value="1"/>
</dbReference>
<dbReference type="InterPro" id="IPR006176">
    <property type="entry name" value="3-OHacyl-CoA_DH_NAD-bd"/>
</dbReference>
<dbReference type="InterPro" id="IPR050136">
    <property type="entry name" value="FA_oxidation_alpha_subunit"/>
</dbReference>
<feature type="domain" description="3-hydroxyacyl-CoA dehydrogenase NAD binding" evidence="3">
    <location>
        <begin position="4"/>
        <end position="166"/>
    </location>
</feature>
<proteinExistence type="predicted"/>
<protein>
    <recommendedName>
        <fullName evidence="3">3-hydroxyacyl-CoA dehydrogenase NAD binding domain-containing protein</fullName>
    </recommendedName>
</protein>